<reference evidence="1" key="1">
    <citation type="submission" date="2019-08" db="EMBL/GenBank/DDBJ databases">
        <authorList>
            <person name="Kucharzyk K."/>
            <person name="Murdoch R.W."/>
            <person name="Higgins S."/>
            <person name="Loffler F."/>
        </authorList>
    </citation>
    <scope>NUCLEOTIDE SEQUENCE</scope>
</reference>
<evidence type="ECO:0000313" key="1">
    <source>
        <dbReference type="EMBL" id="MPM92396.1"/>
    </source>
</evidence>
<accession>A0A645DSU3</accession>
<proteinExistence type="predicted"/>
<dbReference type="AlphaFoldDB" id="A0A645DSU3"/>
<organism evidence="1">
    <name type="scientific">bioreactor metagenome</name>
    <dbReference type="NCBI Taxonomy" id="1076179"/>
    <lineage>
        <taxon>unclassified sequences</taxon>
        <taxon>metagenomes</taxon>
        <taxon>ecological metagenomes</taxon>
    </lineage>
</organism>
<sequence>MQRFGHCFAKIQSFTVVIAFHVEVKLHGYLLERVKLSFGYYTVRPQILEHHVAPLQTVFRIQLGVVSGGCFEESHKCSSLFVGYVFGCGVEIGFTGRFYAVSIAAEVDRIEIHRQNFLFAVKHFNFHGGDPLFRLHDNQFHSGDEAQRSGRIL</sequence>
<name>A0A645DSU3_9ZZZZ</name>
<comment type="caution">
    <text evidence="1">The sequence shown here is derived from an EMBL/GenBank/DDBJ whole genome shotgun (WGS) entry which is preliminary data.</text>
</comment>
<dbReference type="EMBL" id="VSSQ01039341">
    <property type="protein sequence ID" value="MPM92396.1"/>
    <property type="molecule type" value="Genomic_DNA"/>
</dbReference>
<gene>
    <name evidence="1" type="ORF">SDC9_139531</name>
</gene>
<protein>
    <submittedName>
        <fullName evidence="1">Uncharacterized protein</fullName>
    </submittedName>
</protein>